<protein>
    <recommendedName>
        <fullName evidence="3">Polyketide cyclase / dehydrase and lipid transport</fullName>
    </recommendedName>
</protein>
<dbReference type="Pfam" id="PF10604">
    <property type="entry name" value="Polyketide_cyc2"/>
    <property type="match status" value="1"/>
</dbReference>
<dbReference type="Proteomes" id="UP000192907">
    <property type="component" value="Unassembled WGS sequence"/>
</dbReference>
<dbReference type="InterPro" id="IPR023393">
    <property type="entry name" value="START-like_dom_sf"/>
</dbReference>
<organism evidence="1 2">
    <name type="scientific">Pseudobacteriovorax antillogorgiicola</name>
    <dbReference type="NCBI Taxonomy" id="1513793"/>
    <lineage>
        <taxon>Bacteria</taxon>
        <taxon>Pseudomonadati</taxon>
        <taxon>Bdellovibrionota</taxon>
        <taxon>Oligoflexia</taxon>
        <taxon>Oligoflexales</taxon>
        <taxon>Pseudobacteriovoracaceae</taxon>
        <taxon>Pseudobacteriovorax</taxon>
    </lineage>
</organism>
<evidence type="ECO:0008006" key="3">
    <source>
        <dbReference type="Google" id="ProtNLM"/>
    </source>
</evidence>
<evidence type="ECO:0000313" key="1">
    <source>
        <dbReference type="EMBL" id="SMF27237.1"/>
    </source>
</evidence>
<evidence type="ECO:0000313" key="2">
    <source>
        <dbReference type="Proteomes" id="UP000192907"/>
    </source>
</evidence>
<dbReference type="AlphaFoldDB" id="A0A1Y6BYV2"/>
<dbReference type="Gene3D" id="3.30.530.20">
    <property type="match status" value="1"/>
</dbReference>
<dbReference type="InterPro" id="IPR019587">
    <property type="entry name" value="Polyketide_cyclase/dehydratase"/>
</dbReference>
<sequence length="173" mass="19173">MKKKILIAIPTLLFVVLAGLWLKGNDMREISTEIEIAAPVEKVWEIVTDIEGWQEWSPIINQSNGTASLGSKLSITMCGEIGDKSKAGPKYEPVITVFEEPRNLSWRATMMAGFVFTNGKVIELEKTDSGTRLVHKETFSGLMVPMMWGQVQTNVPKMLDSMNQALKTLAESG</sequence>
<dbReference type="PANTHER" id="PTHR36166">
    <property type="entry name" value="CHROMOSOME 9, WHOLE GENOME SHOTGUN SEQUENCE"/>
    <property type="match status" value="1"/>
</dbReference>
<accession>A0A1Y6BYV2</accession>
<dbReference type="RefSeq" id="WP_132318756.1">
    <property type="nucleotide sequence ID" value="NZ_FWZT01000008.1"/>
</dbReference>
<dbReference type="PANTHER" id="PTHR36166:SF1">
    <property type="entry name" value="SRPBCC DOMAIN-CONTAINING PROTEIN"/>
    <property type="match status" value="1"/>
</dbReference>
<dbReference type="CDD" id="cd07822">
    <property type="entry name" value="SRPBCC_4"/>
    <property type="match status" value="1"/>
</dbReference>
<name>A0A1Y6BYV2_9BACT</name>
<dbReference type="STRING" id="1513793.SAMN06296036_108201"/>
<keyword evidence="2" id="KW-1185">Reference proteome</keyword>
<proteinExistence type="predicted"/>
<dbReference type="EMBL" id="FWZT01000008">
    <property type="protein sequence ID" value="SMF27237.1"/>
    <property type="molecule type" value="Genomic_DNA"/>
</dbReference>
<dbReference type="SUPFAM" id="SSF55961">
    <property type="entry name" value="Bet v1-like"/>
    <property type="match status" value="1"/>
</dbReference>
<dbReference type="OrthoDB" id="191189at2"/>
<gene>
    <name evidence="1" type="ORF">SAMN06296036_108201</name>
</gene>
<reference evidence="2" key="1">
    <citation type="submission" date="2017-04" db="EMBL/GenBank/DDBJ databases">
        <authorList>
            <person name="Varghese N."/>
            <person name="Submissions S."/>
        </authorList>
    </citation>
    <scope>NUCLEOTIDE SEQUENCE [LARGE SCALE GENOMIC DNA]</scope>
    <source>
        <strain evidence="2">RKEM611</strain>
    </source>
</reference>